<dbReference type="AlphaFoldDB" id="A0AB34IFC4"/>
<feature type="compositionally biased region" description="Basic and acidic residues" evidence="1">
    <location>
        <begin position="1"/>
        <end position="14"/>
    </location>
</feature>
<comment type="caution">
    <text evidence="2">The sequence shown here is derived from an EMBL/GenBank/DDBJ whole genome shotgun (WGS) entry which is preliminary data.</text>
</comment>
<keyword evidence="3" id="KW-1185">Reference proteome</keyword>
<gene>
    <name evidence="2" type="ORF">AB1Y20_016476</name>
</gene>
<dbReference type="Proteomes" id="UP001515480">
    <property type="component" value="Unassembled WGS sequence"/>
</dbReference>
<evidence type="ECO:0000313" key="3">
    <source>
        <dbReference type="Proteomes" id="UP001515480"/>
    </source>
</evidence>
<accession>A0AB34IFC4</accession>
<evidence type="ECO:0000256" key="1">
    <source>
        <dbReference type="SAM" id="MobiDB-lite"/>
    </source>
</evidence>
<name>A0AB34IFC4_PRYPA</name>
<protein>
    <submittedName>
        <fullName evidence="2">Uncharacterized protein</fullName>
    </submittedName>
</protein>
<feature type="region of interest" description="Disordered" evidence="1">
    <location>
        <begin position="1"/>
        <end position="29"/>
    </location>
</feature>
<feature type="compositionally biased region" description="Polar residues" evidence="1">
    <location>
        <begin position="16"/>
        <end position="29"/>
    </location>
</feature>
<sequence length="454" mass="51015">MHDPKLALRDKLTSKDGANSIGNATQQQADTVGCHATNDVLAESVFGTYDMVLRRCPGISMEAASGVAQAVRSLQMLSHGDSVARRKVSTRQQQPEYTGLLYTLPEHEQEALVDLARITVKEMRDIDRADHGALDEYKKERRKTNEQEELDALFTQYAIALSFFERWQQRGAQTMADVSRALSTFGSAGERDQEKLDWLREHIEMRTVGLGWTEFRAQWSSSADENVGTIPQLKAHLKDILCAEAARRDADELPSKTGEPGKECPAPLLQRKTFKALGTPTVQASALCSGRTELTAEQLLEAAQRRRVELEATGEIDWVGDRQPYAAGQGPTFDNSLVGKMLEVRWRYRCKETGQPIYIWCEGKVLQVADGETDKKSARCKKLLPGGAVRIQWPADVEFDEEESLVWSILKPCHFNRDLHLGWRFAGCELRRMAAEETRRNSENRHAAVSGRKK</sequence>
<evidence type="ECO:0000313" key="2">
    <source>
        <dbReference type="EMBL" id="KAL1496523.1"/>
    </source>
</evidence>
<reference evidence="2 3" key="1">
    <citation type="journal article" date="2024" name="Science">
        <title>Giant polyketide synthase enzymes in the biosynthesis of giant marine polyether toxins.</title>
        <authorList>
            <person name="Fallon T.R."/>
            <person name="Shende V.V."/>
            <person name="Wierzbicki I.H."/>
            <person name="Pendleton A.L."/>
            <person name="Watervoot N.F."/>
            <person name="Auber R.P."/>
            <person name="Gonzalez D.J."/>
            <person name="Wisecaver J.H."/>
            <person name="Moore B.S."/>
        </authorList>
    </citation>
    <scope>NUCLEOTIDE SEQUENCE [LARGE SCALE GENOMIC DNA]</scope>
    <source>
        <strain evidence="2 3">12B1</strain>
    </source>
</reference>
<proteinExistence type="predicted"/>
<dbReference type="EMBL" id="JBGBPQ010000029">
    <property type="protein sequence ID" value="KAL1496523.1"/>
    <property type="molecule type" value="Genomic_DNA"/>
</dbReference>
<organism evidence="2 3">
    <name type="scientific">Prymnesium parvum</name>
    <name type="common">Toxic golden alga</name>
    <dbReference type="NCBI Taxonomy" id="97485"/>
    <lineage>
        <taxon>Eukaryota</taxon>
        <taxon>Haptista</taxon>
        <taxon>Haptophyta</taxon>
        <taxon>Prymnesiophyceae</taxon>
        <taxon>Prymnesiales</taxon>
        <taxon>Prymnesiaceae</taxon>
        <taxon>Prymnesium</taxon>
    </lineage>
</organism>